<dbReference type="Gene3D" id="2.130.10.120">
    <property type="entry name" value="Prolyl oligopeptidase, N-terminal domain"/>
    <property type="match status" value="1"/>
</dbReference>
<dbReference type="Gene3D" id="3.40.50.1820">
    <property type="entry name" value="alpha/beta hydrolase"/>
    <property type="match status" value="1"/>
</dbReference>
<dbReference type="Pfam" id="PF02897">
    <property type="entry name" value="Peptidase_S9_N"/>
    <property type="match status" value="1"/>
</dbReference>
<keyword evidence="2" id="KW-0645">Protease</keyword>
<comment type="similarity">
    <text evidence="1">Belongs to the peptidase S9A family.</text>
</comment>
<evidence type="ECO:0008006" key="10">
    <source>
        <dbReference type="Google" id="ProtNLM"/>
    </source>
</evidence>
<dbReference type="RefSeq" id="WP_111358479.1">
    <property type="nucleotide sequence ID" value="NZ_NHSK01000052.1"/>
</dbReference>
<evidence type="ECO:0000256" key="3">
    <source>
        <dbReference type="ARBA" id="ARBA00022801"/>
    </source>
</evidence>
<protein>
    <recommendedName>
        <fullName evidence="10">Oligopeptidase B</fullName>
    </recommendedName>
</protein>
<evidence type="ECO:0000259" key="6">
    <source>
        <dbReference type="Pfam" id="PF00326"/>
    </source>
</evidence>
<organism evidence="8 9">
    <name type="scientific">Rhodoplanes elegans</name>
    <dbReference type="NCBI Taxonomy" id="29408"/>
    <lineage>
        <taxon>Bacteria</taxon>
        <taxon>Pseudomonadati</taxon>
        <taxon>Pseudomonadota</taxon>
        <taxon>Alphaproteobacteria</taxon>
        <taxon>Hyphomicrobiales</taxon>
        <taxon>Nitrobacteraceae</taxon>
        <taxon>Rhodoplanes</taxon>
    </lineage>
</organism>
<reference evidence="8 9" key="1">
    <citation type="submission" date="2017-07" db="EMBL/GenBank/DDBJ databases">
        <title>Draft Genome Sequences of Select Purple Nonsulfur Bacteria.</title>
        <authorList>
            <person name="Lasarre B."/>
            <person name="Mckinlay J.B."/>
        </authorList>
    </citation>
    <scope>NUCLEOTIDE SEQUENCE [LARGE SCALE GENOMIC DNA]</scope>
    <source>
        <strain evidence="8 9">DSM 11907</strain>
    </source>
</reference>
<dbReference type="Proteomes" id="UP000248863">
    <property type="component" value="Unassembled WGS sequence"/>
</dbReference>
<gene>
    <name evidence="8" type="ORF">CH338_17825</name>
</gene>
<dbReference type="EMBL" id="NPEU01000224">
    <property type="protein sequence ID" value="RAI36283.1"/>
    <property type="molecule type" value="Genomic_DNA"/>
</dbReference>
<feature type="region of interest" description="Disordered" evidence="5">
    <location>
        <begin position="24"/>
        <end position="56"/>
    </location>
</feature>
<dbReference type="InterPro" id="IPR029058">
    <property type="entry name" value="AB_hydrolase_fold"/>
</dbReference>
<accession>A0A327KF71</accession>
<dbReference type="InterPro" id="IPR002470">
    <property type="entry name" value="Peptidase_S9A"/>
</dbReference>
<dbReference type="InterPro" id="IPR001375">
    <property type="entry name" value="Peptidase_S9_cat"/>
</dbReference>
<comment type="caution">
    <text evidence="8">The sequence shown here is derived from an EMBL/GenBank/DDBJ whole genome shotgun (WGS) entry which is preliminary data.</text>
</comment>
<dbReference type="Pfam" id="PF00326">
    <property type="entry name" value="Peptidase_S9"/>
    <property type="match status" value="1"/>
</dbReference>
<proteinExistence type="inferred from homology"/>
<dbReference type="PANTHER" id="PTHR11757:SF19">
    <property type="entry name" value="PROLYL ENDOPEPTIDASE-LIKE"/>
    <property type="match status" value="1"/>
</dbReference>
<dbReference type="AlphaFoldDB" id="A0A327KF71"/>
<dbReference type="SUPFAM" id="SSF50993">
    <property type="entry name" value="Peptidase/esterase 'gauge' domain"/>
    <property type="match status" value="1"/>
</dbReference>
<evidence type="ECO:0000256" key="5">
    <source>
        <dbReference type="SAM" id="MobiDB-lite"/>
    </source>
</evidence>
<dbReference type="PRINTS" id="PR00862">
    <property type="entry name" value="PROLIGOPTASE"/>
</dbReference>
<dbReference type="PANTHER" id="PTHR11757">
    <property type="entry name" value="PROTEASE FAMILY S9A OLIGOPEPTIDASE"/>
    <property type="match status" value="1"/>
</dbReference>
<keyword evidence="3" id="KW-0378">Hydrolase</keyword>
<evidence type="ECO:0000256" key="2">
    <source>
        <dbReference type="ARBA" id="ARBA00022670"/>
    </source>
</evidence>
<dbReference type="SUPFAM" id="SSF53474">
    <property type="entry name" value="alpha/beta-Hydrolases"/>
    <property type="match status" value="1"/>
</dbReference>
<keyword evidence="9" id="KW-1185">Reference proteome</keyword>
<evidence type="ECO:0000313" key="9">
    <source>
        <dbReference type="Proteomes" id="UP000248863"/>
    </source>
</evidence>
<dbReference type="OrthoDB" id="9801421at2"/>
<feature type="compositionally biased region" description="Basic and acidic residues" evidence="5">
    <location>
        <begin position="45"/>
        <end position="56"/>
    </location>
</feature>
<evidence type="ECO:0000313" key="8">
    <source>
        <dbReference type="EMBL" id="RAI36283.1"/>
    </source>
</evidence>
<keyword evidence="4" id="KW-0720">Serine protease</keyword>
<evidence type="ECO:0000256" key="4">
    <source>
        <dbReference type="ARBA" id="ARBA00022825"/>
    </source>
</evidence>
<sequence length="720" mass="79679">MPHTLLTILIGAAVYLGLTAIAPSAGTEDSPEARPPVARKSGTVLHEHGRERPDPYDWLANRDDPAVRAHLEAENAYAERRLAPIRPLIDEIAGELKARNASSNASVPYRDGDFLYERRFAEGAQYPVILRRRDAPGAAEEIVIDVPALAAGHAMYRLGRWQPSPDGKRVAFMVDFTGDRQNRLFVRDIATGAVTEQGITDGAESFAFAADSTTLFYVRREPVTLRGHQVWRHRIGTPPDADVLVFEERDPTFSVAVHRSKSRRYILIESDQELTSEVRWLPADQPEGAFQVVEPRRPGLRYEIDHAGDTVFVRTDLDAPDFRIMTAPEATPGAAHWRELVAQRTGAVIRRMEPFRDFLAYDVEDQNGIGIRVMRLSDRSDTAVPQPATIGVATSAFFFGAFGGNREPDATVLRFRFSAPLIPERTYDYDMAAGTLTLRREEPVAWFRPDDYAVARIAATAPDGEPVPVTLVWRKSLKRPGGNPTLVVGYGAYGFSQRPVFNENAFSLIDRGFVHAMAHVRGGHEKGERWHREGRGLSKRNSFTDFIAVAEALVAQGYADRRALFSRGGSAGGLLVAASANLRPDLFAGIVAEVPFVDVVTTTSDPSIPLTTLEWVEWGNPKTPAEYESMRAWSPYDNVAATAYPAMFVTTGWHDSQVRYAEPAKWVARLRATKTDDREIVFKTDMGAGHSGRSGRLGTVQESAEIMAWLVAQAERATGR</sequence>
<feature type="domain" description="Peptidase S9A N-terminal" evidence="7">
    <location>
        <begin position="35"/>
        <end position="440"/>
    </location>
</feature>
<dbReference type="InterPro" id="IPR023302">
    <property type="entry name" value="Pept_S9A_N"/>
</dbReference>
<name>A0A327KF71_9BRAD</name>
<dbReference type="InterPro" id="IPR051543">
    <property type="entry name" value="Serine_Peptidase_S9A"/>
</dbReference>
<evidence type="ECO:0000256" key="1">
    <source>
        <dbReference type="ARBA" id="ARBA00005228"/>
    </source>
</evidence>
<feature type="domain" description="Peptidase S9 prolyl oligopeptidase catalytic" evidence="6">
    <location>
        <begin position="501"/>
        <end position="713"/>
    </location>
</feature>
<dbReference type="GO" id="GO:0006508">
    <property type="term" value="P:proteolysis"/>
    <property type="evidence" value="ECO:0007669"/>
    <property type="project" value="UniProtKB-KW"/>
</dbReference>
<dbReference type="GO" id="GO:0004252">
    <property type="term" value="F:serine-type endopeptidase activity"/>
    <property type="evidence" value="ECO:0007669"/>
    <property type="project" value="InterPro"/>
</dbReference>
<evidence type="ECO:0000259" key="7">
    <source>
        <dbReference type="Pfam" id="PF02897"/>
    </source>
</evidence>